<accession>A0A1X0IUW4</accession>
<feature type="chain" id="PRO_5013117644" description="DUF4333 domain-containing protein" evidence="1">
    <location>
        <begin position="36"/>
        <end position="193"/>
    </location>
</feature>
<evidence type="ECO:0000313" key="4">
    <source>
        <dbReference type="Proteomes" id="UP000192534"/>
    </source>
</evidence>
<organism evidence="3 4">
    <name type="scientific">Mycolicibacterium rhodesiae</name>
    <name type="common">Mycobacterium rhodesiae</name>
    <dbReference type="NCBI Taxonomy" id="36814"/>
    <lineage>
        <taxon>Bacteria</taxon>
        <taxon>Bacillati</taxon>
        <taxon>Actinomycetota</taxon>
        <taxon>Actinomycetes</taxon>
        <taxon>Mycobacteriales</taxon>
        <taxon>Mycobacteriaceae</taxon>
        <taxon>Mycolicibacterium</taxon>
    </lineage>
</organism>
<dbReference type="Proteomes" id="UP000192534">
    <property type="component" value="Unassembled WGS sequence"/>
</dbReference>
<sequence length="193" mass="19931">MRPPAPRPGWEVTMRAMTALARLGAGLTAVSVACAALSGCSSDVGTGGLAVSKTDLEKDITQRLQKAGEKPQTVSCAENLRGEVGKTTRCEVLLSGSDSFDLVVTATKIDGENISYSMVPAASKDQLDKLVAKTVSQSSGVAVESADCDGGLDGKQGAEAHCDVTAAGETTRHTVTVTKVEGLMMYFHVQPAA</sequence>
<comment type="caution">
    <text evidence="3">The sequence shown here is derived from an EMBL/GenBank/DDBJ whole genome shotgun (WGS) entry which is preliminary data.</text>
</comment>
<keyword evidence="4" id="KW-1185">Reference proteome</keyword>
<dbReference type="RefSeq" id="WP_237159473.1">
    <property type="nucleotide sequence ID" value="NZ_JACKUO010000017.1"/>
</dbReference>
<reference evidence="3 4" key="1">
    <citation type="submission" date="2016-12" db="EMBL/GenBank/DDBJ databases">
        <title>The new phylogeny of genus Mycobacterium.</title>
        <authorList>
            <person name="Tortoli E."/>
            <person name="Trovato A."/>
            <person name="Cirillo D.M."/>
        </authorList>
    </citation>
    <scope>NUCLEOTIDE SEQUENCE [LARGE SCALE GENOMIC DNA]</scope>
    <source>
        <strain evidence="3 4">DSM 44223</strain>
    </source>
</reference>
<dbReference type="PROSITE" id="PS51257">
    <property type="entry name" value="PROKAR_LIPOPROTEIN"/>
    <property type="match status" value="1"/>
</dbReference>
<dbReference type="EMBL" id="MVIH01000007">
    <property type="protein sequence ID" value="ORB51883.1"/>
    <property type="molecule type" value="Genomic_DNA"/>
</dbReference>
<proteinExistence type="predicted"/>
<dbReference type="InterPro" id="IPR025637">
    <property type="entry name" value="DUF4333"/>
</dbReference>
<keyword evidence="1" id="KW-0732">Signal</keyword>
<protein>
    <recommendedName>
        <fullName evidence="2">DUF4333 domain-containing protein</fullName>
    </recommendedName>
</protein>
<feature type="signal peptide" evidence="1">
    <location>
        <begin position="1"/>
        <end position="35"/>
    </location>
</feature>
<gene>
    <name evidence="3" type="ORF">BST42_17175</name>
</gene>
<evidence type="ECO:0000313" key="3">
    <source>
        <dbReference type="EMBL" id="ORB51883.1"/>
    </source>
</evidence>
<dbReference type="AlphaFoldDB" id="A0A1X0IUW4"/>
<name>A0A1X0IUW4_MYCRH</name>
<evidence type="ECO:0000256" key="1">
    <source>
        <dbReference type="SAM" id="SignalP"/>
    </source>
</evidence>
<feature type="domain" description="DUF4333" evidence="2">
    <location>
        <begin position="36"/>
        <end position="111"/>
    </location>
</feature>
<evidence type="ECO:0000259" key="2">
    <source>
        <dbReference type="Pfam" id="PF14230"/>
    </source>
</evidence>
<dbReference type="Pfam" id="PF14230">
    <property type="entry name" value="DUF4333"/>
    <property type="match status" value="2"/>
</dbReference>
<feature type="domain" description="DUF4333" evidence="2">
    <location>
        <begin position="123"/>
        <end position="182"/>
    </location>
</feature>